<dbReference type="InterPro" id="IPR042106">
    <property type="entry name" value="Nuo/plastoQ_OxRdtase_6_NuoJ"/>
</dbReference>
<sequence>MEFAFYICGLIAILATLRVVTHTNPVHALLYLIISLLAIAGVFFSLGAYFAGALEIIVYAGAIMVLFVFVVMMLNPGRHRDRTGAQVAAAGDLDWPGHPLRGAAGGYRLRHPRALTTEGIDGAAINAKEVGIALFGPYVPAVELASMLLLAGLGGCLPHWPRRARRRGAEQPSERQRQTKNGGTRMIPLTHGLILAAILFVLGLTGLVIRRNLLFMLISLGNHD</sequence>
<feature type="transmembrane region" description="Helical" evidence="13">
    <location>
        <begin position="186"/>
        <end position="209"/>
    </location>
</feature>
<feature type="region of interest" description="Disordered" evidence="14">
    <location>
        <begin position="164"/>
        <end position="184"/>
    </location>
</feature>
<evidence type="ECO:0000256" key="3">
    <source>
        <dbReference type="ARBA" id="ARBA00019907"/>
    </source>
</evidence>
<comment type="subcellular location">
    <subcellularLocation>
        <location evidence="1 13">Cell membrane</location>
        <topology evidence="1 13">Multi-pass membrane protein</topology>
    </subcellularLocation>
</comment>
<dbReference type="Gene3D" id="1.20.120.1200">
    <property type="entry name" value="NADH-ubiquinone/plastoquinone oxidoreductase chain 6, subunit NuoJ"/>
    <property type="match status" value="1"/>
</dbReference>
<evidence type="ECO:0000256" key="6">
    <source>
        <dbReference type="ARBA" id="ARBA00022719"/>
    </source>
</evidence>
<dbReference type="Proteomes" id="UP000655796">
    <property type="component" value="Unassembled WGS sequence"/>
</dbReference>
<comment type="function">
    <text evidence="13">NDH-1 shuttles electrons from NADH, via FMN and iron-sulfur (Fe-S) centers, to quinones in the respiratory chain. Couples the redox reaction to proton translocation (for every two electrons transferred, four hydrogen ions are translocated across the cytoplasmic membrane), and thus conserves the redox energy in a proton gradient.</text>
</comment>
<dbReference type="Pfam" id="PF00499">
    <property type="entry name" value="Oxidored_q3"/>
    <property type="match status" value="1"/>
</dbReference>
<evidence type="ECO:0000256" key="11">
    <source>
        <dbReference type="ARBA" id="ARBA00025811"/>
    </source>
</evidence>
<evidence type="ECO:0000256" key="5">
    <source>
        <dbReference type="ARBA" id="ARBA00022692"/>
    </source>
</evidence>
<keyword evidence="5 13" id="KW-0812">Transmembrane</keyword>
<keyword evidence="9 13" id="KW-0520">NAD</keyword>
<proteinExistence type="inferred from homology"/>
<keyword evidence="7" id="KW-1278">Translocase</keyword>
<evidence type="ECO:0000256" key="12">
    <source>
        <dbReference type="ARBA" id="ARBA00047712"/>
    </source>
</evidence>
<dbReference type="AlphaFoldDB" id="A0A927DAM8"/>
<keyword evidence="6 13" id="KW-0874">Quinone</keyword>
<evidence type="ECO:0000256" key="4">
    <source>
        <dbReference type="ARBA" id="ARBA00022475"/>
    </source>
</evidence>
<protein>
    <recommendedName>
        <fullName evidence="3 13">NADH-quinone oxidoreductase subunit J</fullName>
        <ecNumber evidence="13">7.1.1.-</ecNumber>
    </recommendedName>
</protein>
<dbReference type="PANTHER" id="PTHR33269:SF17">
    <property type="entry name" value="NADH-UBIQUINONE OXIDOREDUCTASE CHAIN 6"/>
    <property type="match status" value="1"/>
</dbReference>
<evidence type="ECO:0000256" key="10">
    <source>
        <dbReference type="ARBA" id="ARBA00023136"/>
    </source>
</evidence>
<evidence type="ECO:0000256" key="14">
    <source>
        <dbReference type="SAM" id="MobiDB-lite"/>
    </source>
</evidence>
<comment type="caution">
    <text evidence="15">The sequence shown here is derived from an EMBL/GenBank/DDBJ whole genome shotgun (WGS) entry which is preliminary data.</text>
</comment>
<keyword evidence="10 13" id="KW-0472">Membrane</keyword>
<dbReference type="GO" id="GO:0008137">
    <property type="term" value="F:NADH dehydrogenase (ubiquinone) activity"/>
    <property type="evidence" value="ECO:0007669"/>
    <property type="project" value="UniProtKB-UniRule"/>
</dbReference>
<comment type="catalytic activity">
    <reaction evidence="12 13">
        <text>a quinone + NADH + 5 H(+)(in) = a quinol + NAD(+) + 4 H(+)(out)</text>
        <dbReference type="Rhea" id="RHEA:57888"/>
        <dbReference type="ChEBI" id="CHEBI:15378"/>
        <dbReference type="ChEBI" id="CHEBI:24646"/>
        <dbReference type="ChEBI" id="CHEBI:57540"/>
        <dbReference type="ChEBI" id="CHEBI:57945"/>
        <dbReference type="ChEBI" id="CHEBI:132124"/>
    </reaction>
</comment>
<dbReference type="PANTHER" id="PTHR33269">
    <property type="entry name" value="NADH-UBIQUINONE OXIDOREDUCTASE CHAIN 6"/>
    <property type="match status" value="1"/>
</dbReference>
<evidence type="ECO:0000313" key="15">
    <source>
        <dbReference type="EMBL" id="MBD3702540.1"/>
    </source>
</evidence>
<dbReference type="GO" id="GO:0005886">
    <property type="term" value="C:plasma membrane"/>
    <property type="evidence" value="ECO:0007669"/>
    <property type="project" value="UniProtKB-SubCell"/>
</dbReference>
<evidence type="ECO:0000256" key="2">
    <source>
        <dbReference type="ARBA" id="ARBA00005698"/>
    </source>
</evidence>
<gene>
    <name evidence="15" type="primary">nuoJ</name>
    <name evidence="15" type="ORF">IE986_23375</name>
</gene>
<evidence type="ECO:0000256" key="7">
    <source>
        <dbReference type="ARBA" id="ARBA00022967"/>
    </source>
</evidence>
<dbReference type="InterPro" id="IPR001457">
    <property type="entry name" value="NADH_UbQ/plastoQ_OxRdtase_su6"/>
</dbReference>
<reference evidence="15" key="1">
    <citation type="submission" date="2020-07" db="EMBL/GenBank/DDBJ databases">
        <title>Clinical and genomic characterization of carbapenemase-producing Enterobacterales causing secondary infections during the COVID-19 crisis at a New York City hospital.</title>
        <authorList>
            <person name="Gomez-Simmonds A."/>
            <person name="Annavajhala M.K."/>
            <person name="Uhlemann A.-C."/>
        </authorList>
    </citation>
    <scope>NUCLEOTIDE SEQUENCE</scope>
    <source>
        <strain evidence="15">NK1590</strain>
    </source>
</reference>
<dbReference type="GO" id="GO:0016491">
    <property type="term" value="F:oxidoreductase activity"/>
    <property type="evidence" value="ECO:0007669"/>
    <property type="project" value="UniProtKB-KW"/>
</dbReference>
<dbReference type="FunFam" id="1.20.120.1200:FF:000001">
    <property type="entry name" value="NADH-quinone oxidoreductase subunit J"/>
    <property type="match status" value="1"/>
</dbReference>
<keyword evidence="8 13" id="KW-1133">Transmembrane helix</keyword>
<feature type="compositionally biased region" description="Basic and acidic residues" evidence="14">
    <location>
        <begin position="167"/>
        <end position="177"/>
    </location>
</feature>
<comment type="similarity">
    <text evidence="2 13">Belongs to the complex I subunit 6 family.</text>
</comment>
<feature type="transmembrane region" description="Helical" evidence="13">
    <location>
        <begin position="56"/>
        <end position="74"/>
    </location>
</feature>
<name>A0A927DAM8_KLEPN</name>
<evidence type="ECO:0000256" key="9">
    <source>
        <dbReference type="ARBA" id="ARBA00023027"/>
    </source>
</evidence>
<dbReference type="NCBIfam" id="NF005162">
    <property type="entry name" value="PRK06638.1-1"/>
    <property type="match status" value="1"/>
</dbReference>
<organism evidence="15 16">
    <name type="scientific">Klebsiella pneumoniae</name>
    <dbReference type="NCBI Taxonomy" id="573"/>
    <lineage>
        <taxon>Bacteria</taxon>
        <taxon>Pseudomonadati</taxon>
        <taxon>Pseudomonadota</taxon>
        <taxon>Gammaproteobacteria</taxon>
        <taxon>Enterobacterales</taxon>
        <taxon>Enterobacteriaceae</taxon>
        <taxon>Klebsiella/Raoultella group</taxon>
        <taxon>Klebsiella</taxon>
        <taxon>Klebsiella pneumoniae complex</taxon>
    </lineage>
</organism>
<evidence type="ECO:0000256" key="1">
    <source>
        <dbReference type="ARBA" id="ARBA00004651"/>
    </source>
</evidence>
<accession>A0A927DAM8</accession>
<comment type="subunit">
    <text evidence="11">Composed of 13 different subunits. Subunits NuoA, H, J, K, L, M, N constitute the membrane sector of the complex.</text>
</comment>
<evidence type="ECO:0000256" key="13">
    <source>
        <dbReference type="RuleBase" id="RU004429"/>
    </source>
</evidence>
<dbReference type="GO" id="GO:0048038">
    <property type="term" value="F:quinone binding"/>
    <property type="evidence" value="ECO:0007669"/>
    <property type="project" value="UniProtKB-UniRule"/>
</dbReference>
<feature type="transmembrane region" description="Helical" evidence="13">
    <location>
        <begin position="28"/>
        <end position="49"/>
    </location>
</feature>
<keyword evidence="15" id="KW-0560">Oxidoreductase</keyword>
<dbReference type="EMBL" id="JACXTD010000003">
    <property type="protein sequence ID" value="MBD3702540.1"/>
    <property type="molecule type" value="Genomic_DNA"/>
</dbReference>
<evidence type="ECO:0000256" key="8">
    <source>
        <dbReference type="ARBA" id="ARBA00022989"/>
    </source>
</evidence>
<dbReference type="Gene3D" id="1.10.287.3510">
    <property type="match status" value="1"/>
</dbReference>
<comment type="caution">
    <text evidence="13">Lacks conserved residue(s) required for the propagation of feature annotation.</text>
</comment>
<evidence type="ECO:0000313" key="16">
    <source>
        <dbReference type="Proteomes" id="UP000655796"/>
    </source>
</evidence>
<dbReference type="EC" id="7.1.1.-" evidence="13"/>
<keyword evidence="4 13" id="KW-1003">Cell membrane</keyword>